<organism evidence="2">
    <name type="scientific">Cryptomonas curvata</name>
    <dbReference type="NCBI Taxonomy" id="233186"/>
    <lineage>
        <taxon>Eukaryota</taxon>
        <taxon>Cryptophyceae</taxon>
        <taxon>Cryptomonadales</taxon>
        <taxon>Cryptomonadaceae</taxon>
        <taxon>Cryptomonas</taxon>
    </lineage>
</organism>
<name>A0A7S0R134_9CRYP</name>
<protein>
    <submittedName>
        <fullName evidence="2">Uncharacterized protein</fullName>
    </submittedName>
</protein>
<gene>
    <name evidence="2" type="ORF">CCUR1050_LOCUS32819</name>
</gene>
<evidence type="ECO:0000313" key="2">
    <source>
        <dbReference type="EMBL" id="CAD8662813.1"/>
    </source>
</evidence>
<feature type="region of interest" description="Disordered" evidence="1">
    <location>
        <begin position="60"/>
        <end position="124"/>
    </location>
</feature>
<accession>A0A7S0R134</accession>
<dbReference type="AlphaFoldDB" id="A0A7S0R134"/>
<reference evidence="2" key="1">
    <citation type="submission" date="2021-01" db="EMBL/GenBank/DDBJ databases">
        <authorList>
            <person name="Corre E."/>
            <person name="Pelletier E."/>
            <person name="Niang G."/>
            <person name="Scheremetjew M."/>
            <person name="Finn R."/>
            <person name="Kale V."/>
            <person name="Holt S."/>
            <person name="Cochrane G."/>
            <person name="Meng A."/>
            <person name="Brown T."/>
            <person name="Cohen L."/>
        </authorList>
    </citation>
    <scope>NUCLEOTIDE SEQUENCE</scope>
    <source>
        <strain evidence="2">CCAP979/52</strain>
    </source>
</reference>
<feature type="compositionally biased region" description="Polar residues" evidence="1">
    <location>
        <begin position="61"/>
        <end position="71"/>
    </location>
</feature>
<evidence type="ECO:0000256" key="1">
    <source>
        <dbReference type="SAM" id="MobiDB-lite"/>
    </source>
</evidence>
<dbReference type="EMBL" id="HBEZ01059808">
    <property type="protein sequence ID" value="CAD8662813.1"/>
    <property type="molecule type" value="Transcribed_RNA"/>
</dbReference>
<proteinExistence type="predicted"/>
<sequence length="141" mass="15370">MASSASSSERESLIAAWQALGASQPLCEELQTLCLIHMRRCNGPPRDMATENAAHPETRMFLSSQESSTLLPPQRYTRRARSSNMAPPMGPSKSTGVTDITKPSAIDWTNAAPAPHGPTDGHHDALREEMDQVFHAIHTSH</sequence>